<evidence type="ECO:0000313" key="2">
    <source>
        <dbReference type="Proteomes" id="UP000051264"/>
    </source>
</evidence>
<evidence type="ECO:0000313" key="1">
    <source>
        <dbReference type="EMBL" id="KRL59592.1"/>
    </source>
</evidence>
<sequence>MANDDLKLDQKEFAKMIASSHQVSDELDPETIVKRKLTIYLTAYYLAEKFNDLQAQSLNGEKPSNQDYQQLLKQLQETKFGDW</sequence>
<dbReference type="RefSeq" id="WP_106482901.1">
    <property type="nucleotide sequence ID" value="NZ_AZEX01000044.1"/>
</dbReference>
<dbReference type="eggNOG" id="ENOG5033GHC">
    <property type="taxonomic scope" value="Bacteria"/>
</dbReference>
<proteinExistence type="predicted"/>
<dbReference type="PATRIC" id="fig|1423747.3.peg.1579"/>
<comment type="caution">
    <text evidence="1">The sequence shown here is derived from an EMBL/GenBank/DDBJ whole genome shotgun (WGS) entry which is preliminary data.</text>
</comment>
<dbReference type="Proteomes" id="UP000051264">
    <property type="component" value="Unassembled WGS sequence"/>
</dbReference>
<protein>
    <submittedName>
        <fullName evidence="1">Uncharacterized protein</fullName>
    </submittedName>
</protein>
<dbReference type="EMBL" id="AZEX01000044">
    <property type="protein sequence ID" value="KRL59592.1"/>
    <property type="molecule type" value="Genomic_DNA"/>
</dbReference>
<dbReference type="AlphaFoldDB" id="A0A0R1S1D4"/>
<name>A0A0R1S1D4_9LACO</name>
<organism evidence="1 2">
    <name type="scientific">Latilactobacillus fuchuensis DSM 14340 = JCM 11249</name>
    <dbReference type="NCBI Taxonomy" id="1423747"/>
    <lineage>
        <taxon>Bacteria</taxon>
        <taxon>Bacillati</taxon>
        <taxon>Bacillota</taxon>
        <taxon>Bacilli</taxon>
        <taxon>Lactobacillales</taxon>
        <taxon>Lactobacillaceae</taxon>
        <taxon>Latilactobacillus</taxon>
    </lineage>
</organism>
<accession>A0A0R1S1D4</accession>
<reference evidence="1 2" key="1">
    <citation type="journal article" date="2015" name="Genome Announc.">
        <title>Expanding the biotechnology potential of lactobacilli through comparative genomics of 213 strains and associated genera.</title>
        <authorList>
            <person name="Sun Z."/>
            <person name="Harris H.M."/>
            <person name="McCann A."/>
            <person name="Guo C."/>
            <person name="Argimon S."/>
            <person name="Zhang W."/>
            <person name="Yang X."/>
            <person name="Jeffery I.B."/>
            <person name="Cooney J.C."/>
            <person name="Kagawa T.F."/>
            <person name="Liu W."/>
            <person name="Song Y."/>
            <person name="Salvetti E."/>
            <person name="Wrobel A."/>
            <person name="Rasinkangas P."/>
            <person name="Parkhill J."/>
            <person name="Rea M.C."/>
            <person name="O'Sullivan O."/>
            <person name="Ritari J."/>
            <person name="Douillard F.P."/>
            <person name="Paul Ross R."/>
            <person name="Yang R."/>
            <person name="Briner A.E."/>
            <person name="Felis G.E."/>
            <person name="de Vos W.M."/>
            <person name="Barrangou R."/>
            <person name="Klaenhammer T.R."/>
            <person name="Caufield P.W."/>
            <person name="Cui Y."/>
            <person name="Zhang H."/>
            <person name="O'Toole P.W."/>
        </authorList>
    </citation>
    <scope>NUCLEOTIDE SEQUENCE [LARGE SCALE GENOMIC DNA]</scope>
    <source>
        <strain evidence="1 2">DSM 14340</strain>
    </source>
</reference>
<gene>
    <name evidence="1" type="ORF">FC69_GL001551</name>
</gene>
<dbReference type="OrthoDB" id="2298311at2"/>
<dbReference type="STRING" id="1423747.FC69_GL001551"/>